<accession>A0A934QDD3</accession>
<dbReference type="GO" id="GO:0004582">
    <property type="term" value="F:dolichyl-phosphate beta-D-mannosyltransferase activity"/>
    <property type="evidence" value="ECO:0007669"/>
    <property type="project" value="InterPro"/>
</dbReference>
<dbReference type="SUPFAM" id="SSF53448">
    <property type="entry name" value="Nucleotide-diphospho-sugar transferases"/>
    <property type="match status" value="1"/>
</dbReference>
<dbReference type="GO" id="GO:0016020">
    <property type="term" value="C:membrane"/>
    <property type="evidence" value="ECO:0007669"/>
    <property type="project" value="GOC"/>
</dbReference>
<dbReference type="Proteomes" id="UP000618733">
    <property type="component" value="Unassembled WGS sequence"/>
</dbReference>
<keyword evidence="2" id="KW-0328">Glycosyltransferase</keyword>
<dbReference type="InterPro" id="IPR001173">
    <property type="entry name" value="Glyco_trans_2-like"/>
</dbReference>
<evidence type="ECO:0000313" key="6">
    <source>
        <dbReference type="Proteomes" id="UP000618733"/>
    </source>
</evidence>
<dbReference type="Gene3D" id="3.90.550.10">
    <property type="entry name" value="Spore Coat Polysaccharide Biosynthesis Protein SpsA, Chain A"/>
    <property type="match status" value="1"/>
</dbReference>
<dbReference type="PANTHER" id="PTHR43398">
    <property type="entry name" value="DOLICHOL-PHOSPHATE MANNOSYLTRANSFERASE SUBUNIT 1"/>
    <property type="match status" value="1"/>
</dbReference>
<sequence length="239" mass="25910">MPTYNEAETLETVLRGVRRAAPHADILVIDDGSPDGTGAIADRAASEDSQITVHHRAGKLGLGTAYRHGFQHALAHGYSTAVEMDSDGSHLPEQLPDLISAVASGSDLAVGTRWIPGGEIVNWPWYRRLISRTGTGVARVALRSRLRDLTSGYRALSADALRELDLDRLDSQGYGFQVETAWLLERAGLPIAEVPITFVERAGGSSKMSPGIVLEALRNVIRWGFEIRFGRLSGRGSRV</sequence>
<evidence type="ECO:0000256" key="2">
    <source>
        <dbReference type="ARBA" id="ARBA00022676"/>
    </source>
</evidence>
<gene>
    <name evidence="5" type="ORF">JD292_10020</name>
</gene>
<keyword evidence="6" id="KW-1185">Reference proteome</keyword>
<dbReference type="InterPro" id="IPR039528">
    <property type="entry name" value="DPM1-like"/>
</dbReference>
<dbReference type="FunFam" id="3.90.550.10:FF:000122">
    <property type="entry name" value="Dolichol-phosphate mannosyltransferase subunit 1"/>
    <property type="match status" value="1"/>
</dbReference>
<dbReference type="EMBL" id="JAEHOI010000009">
    <property type="protein sequence ID" value="MBK0422408.1"/>
    <property type="molecule type" value="Genomic_DNA"/>
</dbReference>
<reference evidence="5" key="1">
    <citation type="submission" date="2020-12" db="EMBL/GenBank/DDBJ databases">
        <title>Leucobacter sp. CAS2, isolated from Chromium sludge.</title>
        <authorList>
            <person name="Xu Z."/>
        </authorList>
    </citation>
    <scope>NUCLEOTIDE SEQUENCE</scope>
    <source>
        <strain evidence="5">CSA2</strain>
    </source>
</reference>
<feature type="domain" description="Glycosyltransferase 2-like" evidence="4">
    <location>
        <begin position="1"/>
        <end position="164"/>
    </location>
</feature>
<proteinExistence type="inferred from homology"/>
<evidence type="ECO:0000259" key="4">
    <source>
        <dbReference type="Pfam" id="PF00535"/>
    </source>
</evidence>
<protein>
    <submittedName>
        <fullName evidence="5">Polyprenol monophosphomannose synthase</fullName>
    </submittedName>
</protein>
<comment type="similarity">
    <text evidence="1">Belongs to the glycosyltransferase 2 family.</text>
</comment>
<name>A0A934QDD3_9MICO</name>
<dbReference type="InterPro" id="IPR029044">
    <property type="entry name" value="Nucleotide-diphossugar_trans"/>
</dbReference>
<organism evidence="5 6">
    <name type="scientific">Leucobacter edaphi</name>
    <dbReference type="NCBI Taxonomy" id="2796472"/>
    <lineage>
        <taxon>Bacteria</taxon>
        <taxon>Bacillati</taxon>
        <taxon>Actinomycetota</taxon>
        <taxon>Actinomycetes</taxon>
        <taxon>Micrococcales</taxon>
        <taxon>Microbacteriaceae</taxon>
        <taxon>Leucobacter</taxon>
    </lineage>
</organism>
<dbReference type="CDD" id="cd06442">
    <property type="entry name" value="DPM1_like"/>
    <property type="match status" value="1"/>
</dbReference>
<keyword evidence="3" id="KW-0808">Transferase</keyword>
<dbReference type="Pfam" id="PF00535">
    <property type="entry name" value="Glycos_transf_2"/>
    <property type="match status" value="1"/>
</dbReference>
<dbReference type="GO" id="GO:0009247">
    <property type="term" value="P:glycolipid biosynthetic process"/>
    <property type="evidence" value="ECO:0007669"/>
    <property type="project" value="TreeGrafter"/>
</dbReference>
<evidence type="ECO:0000256" key="1">
    <source>
        <dbReference type="ARBA" id="ARBA00006739"/>
    </source>
</evidence>
<comment type="caution">
    <text evidence="5">The sequence shown here is derived from an EMBL/GenBank/DDBJ whole genome shotgun (WGS) entry which is preliminary data.</text>
</comment>
<evidence type="ECO:0000256" key="3">
    <source>
        <dbReference type="ARBA" id="ARBA00022679"/>
    </source>
</evidence>
<dbReference type="PANTHER" id="PTHR43398:SF1">
    <property type="entry name" value="DOLICHOL-PHOSPHATE MANNOSYLTRANSFERASE SUBUNIT 1"/>
    <property type="match status" value="1"/>
</dbReference>
<dbReference type="AlphaFoldDB" id="A0A934QDD3"/>
<evidence type="ECO:0000313" key="5">
    <source>
        <dbReference type="EMBL" id="MBK0422408.1"/>
    </source>
</evidence>